<evidence type="ECO:0000313" key="1">
    <source>
        <dbReference type="EMBL" id="QHU21645.1"/>
    </source>
</evidence>
<dbReference type="EMBL" id="MN740991">
    <property type="protein sequence ID" value="QHU21645.1"/>
    <property type="molecule type" value="Genomic_DNA"/>
</dbReference>
<organism evidence="1">
    <name type="scientific">viral metagenome</name>
    <dbReference type="NCBI Taxonomy" id="1070528"/>
    <lineage>
        <taxon>unclassified sequences</taxon>
        <taxon>metagenomes</taxon>
        <taxon>organismal metagenomes</taxon>
    </lineage>
</organism>
<protein>
    <submittedName>
        <fullName evidence="1">Uncharacterized protein</fullName>
    </submittedName>
</protein>
<accession>A0A6C0KUK4</accession>
<proteinExistence type="predicted"/>
<name>A0A6C0KUK4_9ZZZZ</name>
<sequence length="108" mass="13403">MSTQIFKNHIPNDIFFQFLEKVCFKNINYYAFNPDSFKKGIYTEDIKKFLDFCRPYYHISKRNYIDRKLTYNSFTTIIRHICKFNDICFTSEIKYDKSDYSIFYYIYF</sequence>
<dbReference type="AlphaFoldDB" id="A0A6C0KUK4"/>
<reference evidence="1" key="1">
    <citation type="journal article" date="2020" name="Nature">
        <title>Giant virus diversity and host interactions through global metagenomics.</title>
        <authorList>
            <person name="Schulz F."/>
            <person name="Roux S."/>
            <person name="Paez-Espino D."/>
            <person name="Jungbluth S."/>
            <person name="Walsh D.A."/>
            <person name="Denef V.J."/>
            <person name="McMahon K.D."/>
            <person name="Konstantinidis K.T."/>
            <person name="Eloe-Fadrosh E.A."/>
            <person name="Kyrpides N.C."/>
            <person name="Woyke T."/>
        </authorList>
    </citation>
    <scope>NUCLEOTIDE SEQUENCE</scope>
    <source>
        <strain evidence="1">GVMAG-S-3300013094-109</strain>
    </source>
</reference>